<protein>
    <submittedName>
        <fullName evidence="2">Magnesium transporter</fullName>
    </submittedName>
</protein>
<accession>A0ABT8U180</accession>
<dbReference type="Gene3D" id="1.25.60.10">
    <property type="entry name" value="MgtE N-terminal domain-like"/>
    <property type="match status" value="1"/>
</dbReference>
<dbReference type="InterPro" id="IPR006668">
    <property type="entry name" value="Mg_transptr_MgtE_intracell_dom"/>
</dbReference>
<reference evidence="2" key="1">
    <citation type="submission" date="2023-06" db="EMBL/GenBank/DDBJ databases">
        <title>Genome sequence of Nocardioides sp. SOB44.</title>
        <authorList>
            <person name="Zhang G."/>
        </authorList>
    </citation>
    <scope>NUCLEOTIDE SEQUENCE</scope>
    <source>
        <strain evidence="2">SOB44</strain>
    </source>
</reference>
<dbReference type="EMBL" id="JAULSC010000476">
    <property type="protein sequence ID" value="MDO3398357.1"/>
    <property type="molecule type" value="Genomic_DNA"/>
</dbReference>
<comment type="caution">
    <text evidence="2">The sequence shown here is derived from an EMBL/GenBank/DDBJ whole genome shotgun (WGS) entry which is preliminary data.</text>
</comment>
<keyword evidence="3" id="KW-1185">Reference proteome</keyword>
<sequence>VWRDVEGLPRRAEPLGATHLVHALNERRPAAAATMIHDLPLARRAAVVGALDDERLADVLEEMPDEDQVEI</sequence>
<dbReference type="InterPro" id="IPR038076">
    <property type="entry name" value="MgtE_N_sf"/>
</dbReference>
<gene>
    <name evidence="2" type="ORF">QWJ41_21785</name>
</gene>
<name>A0ABT8U180_9ACTN</name>
<proteinExistence type="predicted"/>
<feature type="non-terminal residue" evidence="2">
    <location>
        <position position="71"/>
    </location>
</feature>
<dbReference type="SUPFAM" id="SSF158791">
    <property type="entry name" value="MgtE N-terminal domain-like"/>
    <property type="match status" value="1"/>
</dbReference>
<dbReference type="Pfam" id="PF03448">
    <property type="entry name" value="MgtE_N"/>
    <property type="match status" value="1"/>
</dbReference>
<feature type="domain" description="Magnesium transporter MgtE intracellular" evidence="1">
    <location>
        <begin position="28"/>
        <end position="71"/>
    </location>
</feature>
<organism evidence="2 3">
    <name type="scientific">Nocardioides cremeus</name>
    <dbReference type="NCBI Taxonomy" id="3058044"/>
    <lineage>
        <taxon>Bacteria</taxon>
        <taxon>Bacillati</taxon>
        <taxon>Actinomycetota</taxon>
        <taxon>Actinomycetes</taxon>
        <taxon>Propionibacteriales</taxon>
        <taxon>Nocardioidaceae</taxon>
        <taxon>Nocardioides</taxon>
    </lineage>
</organism>
<evidence type="ECO:0000259" key="1">
    <source>
        <dbReference type="Pfam" id="PF03448"/>
    </source>
</evidence>
<dbReference type="Proteomes" id="UP001168363">
    <property type="component" value="Unassembled WGS sequence"/>
</dbReference>
<evidence type="ECO:0000313" key="2">
    <source>
        <dbReference type="EMBL" id="MDO3398357.1"/>
    </source>
</evidence>
<evidence type="ECO:0000313" key="3">
    <source>
        <dbReference type="Proteomes" id="UP001168363"/>
    </source>
</evidence>
<feature type="non-terminal residue" evidence="2">
    <location>
        <position position="1"/>
    </location>
</feature>